<dbReference type="AlphaFoldDB" id="A0A7W0CUT3"/>
<dbReference type="Gene3D" id="3.40.50.1010">
    <property type="entry name" value="5'-nuclease"/>
    <property type="match status" value="1"/>
</dbReference>
<dbReference type="GO" id="GO:0004518">
    <property type="term" value="F:nuclease activity"/>
    <property type="evidence" value="ECO:0007669"/>
    <property type="project" value="UniProtKB-KW"/>
</dbReference>
<keyword evidence="7" id="KW-1185">Reference proteome</keyword>
<evidence type="ECO:0000256" key="4">
    <source>
        <dbReference type="ARBA" id="ARBA00022842"/>
    </source>
</evidence>
<dbReference type="EMBL" id="JACDUR010000013">
    <property type="protein sequence ID" value="MBA2897736.1"/>
    <property type="molecule type" value="Genomic_DNA"/>
</dbReference>
<sequence length="298" mass="33629">MVVKLPPGGNRDNALKELQRVYEDAIELNRQTSDVRFHSQQLLASYLHWVDNAVFRLRHHISAADLDDLVLSRRYWVLQSMEPTTLPPDRLKDLVVTELEARETAVGLAAQRLAEQIERWRRPGVFVMFDTTVFIHHEKKVEDLDLGGLLGSRHEPVHLLLPMVVIDELDKLKESKDRHIRWRARHSLAVLDKLLIQPAEAAILRSADFTPLDNGGIPRGEVTVEVVLDPPGHARLPIEDDEIVDRAVTAQVLAGRPVTLITFDTGQSMRARAAGIRCLKIEQLPEDPSPTPGKRDKG</sequence>
<dbReference type="RefSeq" id="WP_181616421.1">
    <property type="nucleotide sequence ID" value="NZ_BAABAM010000015.1"/>
</dbReference>
<gene>
    <name evidence="6" type="ORF">HNR30_009142</name>
</gene>
<name>A0A7W0CUT3_9ACTN</name>
<protein>
    <recommendedName>
        <fullName evidence="5">PIN domain-containing protein</fullName>
    </recommendedName>
</protein>
<evidence type="ECO:0000313" key="7">
    <source>
        <dbReference type="Proteomes" id="UP000530928"/>
    </source>
</evidence>
<keyword evidence="2" id="KW-0479">Metal-binding</keyword>
<accession>A0A7W0CUT3</accession>
<keyword evidence="4" id="KW-0460">Magnesium</keyword>
<proteinExistence type="predicted"/>
<dbReference type="Pfam" id="PF13638">
    <property type="entry name" value="PIN_4"/>
    <property type="match status" value="1"/>
</dbReference>
<evidence type="ECO:0000256" key="3">
    <source>
        <dbReference type="ARBA" id="ARBA00022801"/>
    </source>
</evidence>
<keyword evidence="3" id="KW-0378">Hydrolase</keyword>
<evidence type="ECO:0000259" key="5">
    <source>
        <dbReference type="Pfam" id="PF13638"/>
    </source>
</evidence>
<reference evidence="6 7" key="1">
    <citation type="submission" date="2020-07" db="EMBL/GenBank/DDBJ databases">
        <title>Genomic Encyclopedia of Type Strains, Phase IV (KMG-IV): sequencing the most valuable type-strain genomes for metagenomic binning, comparative biology and taxonomic classification.</title>
        <authorList>
            <person name="Goeker M."/>
        </authorList>
    </citation>
    <scope>NUCLEOTIDE SEQUENCE [LARGE SCALE GENOMIC DNA]</scope>
    <source>
        <strain evidence="6 7">DSM 45533</strain>
    </source>
</reference>
<comment type="caution">
    <text evidence="6">The sequence shown here is derived from an EMBL/GenBank/DDBJ whole genome shotgun (WGS) entry which is preliminary data.</text>
</comment>
<keyword evidence="1" id="KW-0540">Nuclease</keyword>
<dbReference type="GO" id="GO:0016787">
    <property type="term" value="F:hydrolase activity"/>
    <property type="evidence" value="ECO:0007669"/>
    <property type="project" value="UniProtKB-KW"/>
</dbReference>
<evidence type="ECO:0000256" key="2">
    <source>
        <dbReference type="ARBA" id="ARBA00022723"/>
    </source>
</evidence>
<organism evidence="6 7">
    <name type="scientific">Nonomuraea soli</name>
    <dbReference type="NCBI Taxonomy" id="1032476"/>
    <lineage>
        <taxon>Bacteria</taxon>
        <taxon>Bacillati</taxon>
        <taxon>Actinomycetota</taxon>
        <taxon>Actinomycetes</taxon>
        <taxon>Streptosporangiales</taxon>
        <taxon>Streptosporangiaceae</taxon>
        <taxon>Nonomuraea</taxon>
    </lineage>
</organism>
<dbReference type="Proteomes" id="UP000530928">
    <property type="component" value="Unassembled WGS sequence"/>
</dbReference>
<evidence type="ECO:0000313" key="6">
    <source>
        <dbReference type="EMBL" id="MBA2897736.1"/>
    </source>
</evidence>
<dbReference type="InterPro" id="IPR029060">
    <property type="entry name" value="PIN-like_dom_sf"/>
</dbReference>
<feature type="domain" description="PIN" evidence="5">
    <location>
        <begin position="128"/>
        <end position="280"/>
    </location>
</feature>
<dbReference type="InterPro" id="IPR002716">
    <property type="entry name" value="PIN_dom"/>
</dbReference>
<evidence type="ECO:0000256" key="1">
    <source>
        <dbReference type="ARBA" id="ARBA00022722"/>
    </source>
</evidence>
<dbReference type="SUPFAM" id="SSF88723">
    <property type="entry name" value="PIN domain-like"/>
    <property type="match status" value="1"/>
</dbReference>
<dbReference type="GO" id="GO:0046872">
    <property type="term" value="F:metal ion binding"/>
    <property type="evidence" value="ECO:0007669"/>
    <property type="project" value="UniProtKB-KW"/>
</dbReference>